<dbReference type="AlphaFoldDB" id="A0AAD3P3N6"/>
<protein>
    <submittedName>
        <fullName evidence="2">Uncharacterized protein</fullName>
    </submittedName>
</protein>
<gene>
    <name evidence="2" type="ORF">Nepgr_000715</name>
</gene>
<evidence type="ECO:0000313" key="2">
    <source>
        <dbReference type="EMBL" id="GMG98875.1"/>
    </source>
</evidence>
<dbReference type="EMBL" id="BSYO01000001">
    <property type="protein sequence ID" value="GMG98875.1"/>
    <property type="molecule type" value="Genomic_DNA"/>
</dbReference>
<comment type="caution">
    <text evidence="2">The sequence shown here is derived from an EMBL/GenBank/DDBJ whole genome shotgun (WGS) entry which is preliminary data.</text>
</comment>
<proteinExistence type="predicted"/>
<keyword evidence="3" id="KW-1185">Reference proteome</keyword>
<sequence length="125" mass="14037">MQACAIYIFGMIERQVQRTDTRALIHNDRLLMGSVRAHNRSACLWFNGFQNLSPECSSEQRKPSKSFSNRSGSAFPPPHIKREKVGRAGELLAGTLGSCPADSRGEAEEDRKQSIINFKQMRIVN</sequence>
<organism evidence="2 3">
    <name type="scientific">Nepenthes gracilis</name>
    <name type="common">Slender pitcher plant</name>
    <dbReference type="NCBI Taxonomy" id="150966"/>
    <lineage>
        <taxon>Eukaryota</taxon>
        <taxon>Viridiplantae</taxon>
        <taxon>Streptophyta</taxon>
        <taxon>Embryophyta</taxon>
        <taxon>Tracheophyta</taxon>
        <taxon>Spermatophyta</taxon>
        <taxon>Magnoliopsida</taxon>
        <taxon>eudicotyledons</taxon>
        <taxon>Gunneridae</taxon>
        <taxon>Pentapetalae</taxon>
        <taxon>Caryophyllales</taxon>
        <taxon>Nepenthaceae</taxon>
        <taxon>Nepenthes</taxon>
    </lineage>
</organism>
<evidence type="ECO:0000256" key="1">
    <source>
        <dbReference type="SAM" id="MobiDB-lite"/>
    </source>
</evidence>
<name>A0AAD3P3N6_NEPGR</name>
<evidence type="ECO:0000313" key="3">
    <source>
        <dbReference type="Proteomes" id="UP001279734"/>
    </source>
</evidence>
<reference evidence="2" key="1">
    <citation type="submission" date="2023-05" db="EMBL/GenBank/DDBJ databases">
        <title>Nepenthes gracilis genome sequencing.</title>
        <authorList>
            <person name="Fukushima K."/>
        </authorList>
    </citation>
    <scope>NUCLEOTIDE SEQUENCE</scope>
    <source>
        <strain evidence="2">SING2019-196</strain>
    </source>
</reference>
<accession>A0AAD3P3N6</accession>
<feature type="region of interest" description="Disordered" evidence="1">
    <location>
        <begin position="54"/>
        <end position="87"/>
    </location>
</feature>
<dbReference type="Proteomes" id="UP001279734">
    <property type="component" value="Unassembled WGS sequence"/>
</dbReference>